<name>A0ABU2VJX6_9ACTN</name>
<dbReference type="EMBL" id="JAVREZ010000016">
    <property type="protein sequence ID" value="MDT0485608.1"/>
    <property type="molecule type" value="Genomic_DNA"/>
</dbReference>
<protein>
    <recommendedName>
        <fullName evidence="3">Tetratricopeptide repeat protein</fullName>
    </recommendedName>
</protein>
<dbReference type="Gene3D" id="1.25.40.10">
    <property type="entry name" value="Tetratricopeptide repeat domain"/>
    <property type="match status" value="1"/>
</dbReference>
<evidence type="ECO:0008006" key="3">
    <source>
        <dbReference type="Google" id="ProtNLM"/>
    </source>
</evidence>
<comment type="caution">
    <text evidence="1">The sequence shown here is derived from an EMBL/GenBank/DDBJ whole genome shotgun (WGS) entry which is preliminary data.</text>
</comment>
<gene>
    <name evidence="1" type="ORF">RNB18_36560</name>
</gene>
<reference evidence="2" key="1">
    <citation type="submission" date="2023-07" db="EMBL/GenBank/DDBJ databases">
        <title>30 novel species of actinomycetes from the DSMZ collection.</title>
        <authorList>
            <person name="Nouioui I."/>
        </authorList>
    </citation>
    <scope>NUCLEOTIDE SEQUENCE [LARGE SCALE GENOMIC DNA]</scope>
    <source>
        <strain evidence="2">DSM 41640</strain>
    </source>
</reference>
<dbReference type="InterPro" id="IPR011990">
    <property type="entry name" value="TPR-like_helical_dom_sf"/>
</dbReference>
<dbReference type="RefSeq" id="WP_311718379.1">
    <property type="nucleotide sequence ID" value="NZ_JAVREZ010000016.1"/>
</dbReference>
<accession>A0ABU2VJX6</accession>
<sequence>MDEDVRNTGAVLLERRWRLPLVSVLDRQPPGLYPQRLLDEGRLDVLRAEVRHEPYARLYLARYCAEHGLLDELRELADAGLGLPRLDAVLAGALAGQEDVWITAALLKIGLYAQDPDIRDELVELLRSRDLLGRAVTVLAAPGDTWREWALRAHLLLAQGRIEEVHAMALEDRAAPADQMVAQIFAEHDMLDELRRLAERDISRHARQLALTLERLGHVDEAVAVVRARVDAGEAHVFRLLIDLLVADGRADEAVALLAVGAVRAVPPGEPEDTLRLAGQKVAHLLDVQGRQEDAIDVLRAYADAPAELADLLAERGRVDEALQVLDDAIAVARENFKGGAVESLSEQRRGLVG</sequence>
<proteinExistence type="predicted"/>
<organism evidence="1 2">
    <name type="scientific">Streptomyces doebereineriae</name>
    <dbReference type="NCBI Taxonomy" id="3075528"/>
    <lineage>
        <taxon>Bacteria</taxon>
        <taxon>Bacillati</taxon>
        <taxon>Actinomycetota</taxon>
        <taxon>Actinomycetes</taxon>
        <taxon>Kitasatosporales</taxon>
        <taxon>Streptomycetaceae</taxon>
        <taxon>Streptomyces</taxon>
    </lineage>
</organism>
<dbReference type="Proteomes" id="UP001183824">
    <property type="component" value="Unassembled WGS sequence"/>
</dbReference>
<keyword evidence="2" id="KW-1185">Reference proteome</keyword>
<evidence type="ECO:0000313" key="2">
    <source>
        <dbReference type="Proteomes" id="UP001183824"/>
    </source>
</evidence>
<evidence type="ECO:0000313" key="1">
    <source>
        <dbReference type="EMBL" id="MDT0485608.1"/>
    </source>
</evidence>